<dbReference type="Proteomes" id="UP001501035">
    <property type="component" value="Unassembled WGS sequence"/>
</dbReference>
<comment type="catalytic activity">
    <reaction evidence="1">
        <text>Hydrolysis of alkylated DNA, releasing 3-methyladenine, 3-methylguanine, 7-methylguanine and 7-methyladenine.</text>
        <dbReference type="EC" id="3.2.2.21"/>
    </reaction>
</comment>
<comment type="cofactor">
    <cofactor evidence="2">
        <name>Zn(2+)</name>
        <dbReference type="ChEBI" id="CHEBI:29105"/>
    </cofactor>
</comment>
<dbReference type="Gene3D" id="3.40.10.10">
    <property type="entry name" value="DNA Methylphosphotriester Repair Domain"/>
    <property type="match status" value="1"/>
</dbReference>
<proteinExistence type="predicted"/>
<dbReference type="InterPro" id="IPR035451">
    <property type="entry name" value="Ada-like_dom_sf"/>
</dbReference>
<dbReference type="CDD" id="cd00056">
    <property type="entry name" value="ENDO3c"/>
    <property type="match status" value="1"/>
</dbReference>
<dbReference type="PANTHER" id="PTHR43003">
    <property type="entry name" value="DNA-3-METHYLADENINE GLYCOSYLASE"/>
    <property type="match status" value="1"/>
</dbReference>
<evidence type="ECO:0000256" key="2">
    <source>
        <dbReference type="ARBA" id="ARBA00001947"/>
    </source>
</evidence>
<dbReference type="Gene3D" id="3.30.310.20">
    <property type="entry name" value="DNA-3-methyladenine glycosylase AlkA, N-terminal domain"/>
    <property type="match status" value="1"/>
</dbReference>
<dbReference type="SUPFAM" id="SSF57884">
    <property type="entry name" value="Ada DNA repair protein, N-terminal domain (N-Ada 10)"/>
    <property type="match status" value="1"/>
</dbReference>
<keyword evidence="5" id="KW-0227">DNA damage</keyword>
<dbReference type="SMART" id="SM00342">
    <property type="entry name" value="HTH_ARAC"/>
    <property type="match status" value="1"/>
</dbReference>
<evidence type="ECO:0000256" key="7">
    <source>
        <dbReference type="ARBA" id="ARBA00023159"/>
    </source>
</evidence>
<comment type="caution">
    <text evidence="11">The sequence shown here is derived from an EMBL/GenBank/DDBJ whole genome shotgun (WGS) entry which is preliminary data.</text>
</comment>
<evidence type="ECO:0000256" key="3">
    <source>
        <dbReference type="ARBA" id="ARBA00012000"/>
    </source>
</evidence>
<evidence type="ECO:0000313" key="12">
    <source>
        <dbReference type="Proteomes" id="UP001501035"/>
    </source>
</evidence>
<keyword evidence="6" id="KW-0805">Transcription regulation</keyword>
<dbReference type="InterPro" id="IPR010316">
    <property type="entry name" value="AlkA_N"/>
</dbReference>
<evidence type="ECO:0000256" key="4">
    <source>
        <dbReference type="ARBA" id="ARBA00022603"/>
    </source>
</evidence>
<evidence type="ECO:0000259" key="10">
    <source>
        <dbReference type="PROSITE" id="PS01124"/>
    </source>
</evidence>
<dbReference type="InterPro" id="IPR011257">
    <property type="entry name" value="DNA_glycosylase"/>
</dbReference>
<dbReference type="PANTHER" id="PTHR43003:SF13">
    <property type="entry name" value="DNA-3-METHYLADENINE GLYCOSYLASE 2"/>
    <property type="match status" value="1"/>
</dbReference>
<keyword evidence="9" id="KW-0234">DNA repair</keyword>
<evidence type="ECO:0000256" key="1">
    <source>
        <dbReference type="ARBA" id="ARBA00000086"/>
    </source>
</evidence>
<dbReference type="InterPro" id="IPR004026">
    <property type="entry name" value="Ada_DNA_repair_Zn-bd"/>
</dbReference>
<feature type="domain" description="HTH araC/xylS-type" evidence="10">
    <location>
        <begin position="90"/>
        <end position="188"/>
    </location>
</feature>
<dbReference type="InterPro" id="IPR018060">
    <property type="entry name" value="HTH_AraC"/>
</dbReference>
<keyword evidence="12" id="KW-1185">Reference proteome</keyword>
<accession>A0ABP6L503</accession>
<gene>
    <name evidence="11" type="ORF">GCM10010528_12240</name>
</gene>
<evidence type="ECO:0000313" key="11">
    <source>
        <dbReference type="EMBL" id="GAA3032648.1"/>
    </source>
</evidence>
<keyword evidence="8" id="KW-0804">Transcription</keyword>
<keyword evidence="4" id="KW-0808">Transferase</keyword>
<dbReference type="Pfam" id="PF02805">
    <property type="entry name" value="Ada_Zn_binding"/>
    <property type="match status" value="1"/>
</dbReference>
<dbReference type="InterPro" id="IPR051912">
    <property type="entry name" value="Alkylbase_DNA_Glycosylase/TA"/>
</dbReference>
<dbReference type="PROSITE" id="PS01124">
    <property type="entry name" value="HTH_ARAC_FAMILY_2"/>
    <property type="match status" value="1"/>
</dbReference>
<dbReference type="Gene3D" id="1.10.10.60">
    <property type="entry name" value="Homeodomain-like"/>
    <property type="match status" value="1"/>
</dbReference>
<dbReference type="SUPFAM" id="SSF46689">
    <property type="entry name" value="Homeodomain-like"/>
    <property type="match status" value="1"/>
</dbReference>
<dbReference type="Pfam" id="PF12833">
    <property type="entry name" value="HTH_18"/>
    <property type="match status" value="1"/>
</dbReference>
<reference evidence="12" key="1">
    <citation type="journal article" date="2019" name="Int. J. Syst. Evol. Microbiol.">
        <title>The Global Catalogue of Microorganisms (GCM) 10K type strain sequencing project: providing services to taxonomists for standard genome sequencing and annotation.</title>
        <authorList>
            <consortium name="The Broad Institute Genomics Platform"/>
            <consortium name="The Broad Institute Genome Sequencing Center for Infectious Disease"/>
            <person name="Wu L."/>
            <person name="Ma J."/>
        </authorList>
    </citation>
    <scope>NUCLEOTIDE SEQUENCE [LARGE SCALE GENOMIC DNA]</scope>
    <source>
        <strain evidence="12">JCM 14234</strain>
    </source>
</reference>
<dbReference type="EMBL" id="BAAAVS010000019">
    <property type="protein sequence ID" value="GAA3032648.1"/>
    <property type="molecule type" value="Genomic_DNA"/>
</dbReference>
<dbReference type="Gene3D" id="1.10.1670.10">
    <property type="entry name" value="Helix-hairpin-Helix base-excision DNA repair enzymes (C-terminal)"/>
    <property type="match status" value="1"/>
</dbReference>
<dbReference type="InterPro" id="IPR023170">
    <property type="entry name" value="HhH_base_excis_C"/>
</dbReference>
<evidence type="ECO:0000256" key="6">
    <source>
        <dbReference type="ARBA" id="ARBA00023015"/>
    </source>
</evidence>
<dbReference type="Pfam" id="PF06029">
    <property type="entry name" value="AlkA_N"/>
    <property type="match status" value="1"/>
</dbReference>
<dbReference type="EC" id="3.2.2.21" evidence="3"/>
<dbReference type="InterPro" id="IPR009057">
    <property type="entry name" value="Homeodomain-like_sf"/>
</dbReference>
<organism evidence="11 12">
    <name type="scientific">Gordonia defluvii</name>
    <dbReference type="NCBI Taxonomy" id="283718"/>
    <lineage>
        <taxon>Bacteria</taxon>
        <taxon>Bacillati</taxon>
        <taxon>Actinomycetota</taxon>
        <taxon>Actinomycetes</taxon>
        <taxon>Mycobacteriales</taxon>
        <taxon>Gordoniaceae</taxon>
        <taxon>Gordonia</taxon>
    </lineage>
</organism>
<dbReference type="InterPro" id="IPR003265">
    <property type="entry name" value="HhH-GPD_domain"/>
</dbReference>
<name>A0ABP6L503_9ACTN</name>
<dbReference type="SUPFAM" id="SSF48150">
    <property type="entry name" value="DNA-glycosylase"/>
    <property type="match status" value="1"/>
</dbReference>
<keyword evidence="7" id="KW-0010">Activator</keyword>
<evidence type="ECO:0000256" key="5">
    <source>
        <dbReference type="ARBA" id="ARBA00022763"/>
    </source>
</evidence>
<protein>
    <recommendedName>
        <fullName evidence="3">DNA-3-methyladenine glycosylase II</fullName>
        <ecNumber evidence="3">3.2.2.21</ecNumber>
    </recommendedName>
</protein>
<sequence length="483" mass="51401">MTANPLDFERCYRALESRDQRFDGQFFVTVASTGIYCRPSCPARTPNRINVGFVPTAAAAQRGGFRACRRCVPDAVPGSPRWDHGATVAARAMRLIADGVVDRAGVGGLAATLGYSARQLERILTAEFGAGPLALARAQRATNARVLLTRTTLSMTEIAYAAGFSSVRQFNDTMASVYATSPSALRGSRTSPGSTDQRITLRLPFRKPLHRGWLQHHLGSHAIPGYSTATQRILTLPHGPALADLDIADDHVSLTLRHLDLRDLGTAVNRIRRLLDLDADIAAIDAALSRGPLARLVRVAPGIRVPGTCDAFASLISTMVGQQISVAAARTHLGRLVSELGEPTPWTGDDGPDRRFPAPAAIAESGAGVLRGPRRRIDAIVGVARAVADGDVELHPGVAASQLRVALLARPGIGTWTADYLTMTVAGDPDILLDTDLVVARSAAGLSIDRAGLASAAPWRSYASMHLWRHALLDPPDTSGDVR</sequence>
<evidence type="ECO:0000256" key="9">
    <source>
        <dbReference type="ARBA" id="ARBA00023204"/>
    </source>
</evidence>
<dbReference type="RefSeq" id="WP_344716482.1">
    <property type="nucleotide sequence ID" value="NZ_BAAAVS010000019.1"/>
</dbReference>
<keyword evidence="4" id="KW-0489">Methyltransferase</keyword>
<dbReference type="Gene3D" id="1.10.340.30">
    <property type="entry name" value="Hypothetical protein, domain 2"/>
    <property type="match status" value="1"/>
</dbReference>
<evidence type="ECO:0000256" key="8">
    <source>
        <dbReference type="ARBA" id="ARBA00023163"/>
    </source>
</evidence>
<dbReference type="SMART" id="SM01009">
    <property type="entry name" value="AlkA_N"/>
    <property type="match status" value="1"/>
</dbReference>
<dbReference type="InterPro" id="IPR037046">
    <property type="entry name" value="AlkA_N_sf"/>
</dbReference>
<dbReference type="SUPFAM" id="SSF55945">
    <property type="entry name" value="TATA-box binding protein-like"/>
    <property type="match status" value="1"/>
</dbReference>